<keyword evidence="3" id="KW-1185">Reference proteome</keyword>
<evidence type="ECO:0000259" key="1">
    <source>
        <dbReference type="Pfam" id="PF09820"/>
    </source>
</evidence>
<accession>A0A7W8LM87</accession>
<name>A0A7W8LM87_9SPIR</name>
<dbReference type="RefSeq" id="WP_206173048.1">
    <property type="nucleotide sequence ID" value="NZ_CP031518.1"/>
</dbReference>
<organism evidence="2 3">
    <name type="scientific">Treponema ruminis</name>
    <dbReference type="NCBI Taxonomy" id="744515"/>
    <lineage>
        <taxon>Bacteria</taxon>
        <taxon>Pseudomonadati</taxon>
        <taxon>Spirochaetota</taxon>
        <taxon>Spirochaetia</taxon>
        <taxon>Spirochaetales</taxon>
        <taxon>Treponemataceae</taxon>
        <taxon>Treponema</taxon>
    </lineage>
</organism>
<dbReference type="InterPro" id="IPR018631">
    <property type="entry name" value="AAA-ATPase-like_dom"/>
</dbReference>
<feature type="domain" description="AAA-ATPase-like" evidence="1">
    <location>
        <begin position="19"/>
        <end position="83"/>
    </location>
</feature>
<dbReference type="PANTHER" id="PTHR34825">
    <property type="entry name" value="CONSERVED PROTEIN, WITH A WEAK D-GALACTARATE DEHYDRATASE/ALTRONATE HYDROLASE DOMAIN"/>
    <property type="match status" value="1"/>
</dbReference>
<proteinExistence type="predicted"/>
<comment type="caution">
    <text evidence="2">The sequence shown here is derived from an EMBL/GenBank/DDBJ whole genome shotgun (WGS) entry which is preliminary data.</text>
</comment>
<reference evidence="2 3" key="1">
    <citation type="submission" date="2020-08" db="EMBL/GenBank/DDBJ databases">
        <title>Genomic Encyclopedia of Type Strains, Phase IV (KMG-IV): sequencing the most valuable type-strain genomes for metagenomic binning, comparative biology and taxonomic classification.</title>
        <authorList>
            <person name="Goeker M."/>
        </authorList>
    </citation>
    <scope>NUCLEOTIDE SEQUENCE [LARGE SCALE GENOMIC DNA]</scope>
    <source>
        <strain evidence="2 3">DSM 103462</strain>
    </source>
</reference>
<evidence type="ECO:0000313" key="2">
    <source>
        <dbReference type="EMBL" id="MBB5226276.1"/>
    </source>
</evidence>
<dbReference type="Proteomes" id="UP000518887">
    <property type="component" value="Unassembled WGS sequence"/>
</dbReference>
<dbReference type="Pfam" id="PF09820">
    <property type="entry name" value="AAA-ATPase_like"/>
    <property type="match status" value="1"/>
</dbReference>
<dbReference type="EMBL" id="JACHFQ010000005">
    <property type="protein sequence ID" value="MBB5226276.1"/>
    <property type="molecule type" value="Genomic_DNA"/>
</dbReference>
<dbReference type="PANTHER" id="PTHR34825:SF1">
    <property type="entry name" value="AAA-ATPASE-LIKE DOMAIN-CONTAINING PROTEIN"/>
    <property type="match status" value="1"/>
</dbReference>
<sequence length="88" mass="10325">MGIYLNPDNANFKETLSRKIYVDKTMMISVLNEFMKTDNKYLCISRPRRFGKTIAANMISAYFSKGCDFRELFAPYKIAKDQSFESNW</sequence>
<evidence type="ECO:0000313" key="3">
    <source>
        <dbReference type="Proteomes" id="UP000518887"/>
    </source>
</evidence>
<gene>
    <name evidence="2" type="ORF">HNP76_001649</name>
</gene>
<protein>
    <recommendedName>
        <fullName evidence="1">AAA-ATPase-like domain-containing protein</fullName>
    </recommendedName>
</protein>
<dbReference type="AlphaFoldDB" id="A0A7W8LM87"/>